<sequence>MKKHILIIFTILIAGLQGFGKDDTPSDSLSYSWRIIQPLGLRERVPMDTLMHNYYRTAVPTSVSPAFATTGNQASVGKNMIFMESEPMSDFFFRDAKQFWIPTVDNMRFFNTRIPVTQLGYNTGGGREIAQDYLRMLFSGNISKRAQIGARVHYPYSKGSYEYQAAKGFSWGLSGSYMGDRYEMQAFFNSFNFLNKENGGITDDLYITDPAKIQGGVSTINPKSIPTYLSAAHSRVRGQQFYMNHRYKVGFWKETRDENDSVVAREYVPVSSFIWTLDYKDSRHRFTNTSSSEGKEYWANHYLDADATCDRTKYNSLRNTIGISLLEGFNKYAKAGLAAFVTHEIRHYWQTPDTLAISGDDRPAALTPYPFKSRLAHKANENLLYVGAQLTKQQGHLLNYEATANIGLIGPAAGEIKIDGNASTRFRLLGDTVSVKAYGLFSNTSAPYLMNNFISNHFAWKNDFGKIRRLRLGGILNIPHTGTNINIGVENIQNHIYFNADGLPTQESGSVQVFSIRAQQNLRWRALNWDNTIIYQTSTNDAVIPLPRLAVYSNLYLLFRVARVLKVQLGVDCDYYTKYKAPAYQPATMAFCNQREIDCGNYPFMTAYLNLKLSRARFFVLFSHVNQGLIGDNNYFSMPHYPLNPRRFQMGVIVDFSN</sequence>
<protein>
    <recommendedName>
        <fullName evidence="3">Porin</fullName>
    </recommendedName>
</protein>
<dbReference type="RefSeq" id="WP_107032397.1">
    <property type="nucleotide sequence ID" value="NZ_PUEC01000016.1"/>
</dbReference>
<dbReference type="AlphaFoldDB" id="A0A2V1IP35"/>
<reference evidence="2" key="1">
    <citation type="submission" date="2018-02" db="EMBL/GenBank/DDBJ databases">
        <authorList>
            <person name="Clavel T."/>
            <person name="Strowig T."/>
        </authorList>
    </citation>
    <scope>NUCLEOTIDE SEQUENCE [LARGE SCALE GENOMIC DNA]</scope>
    <source>
        <strain evidence="2">DSM 103720</strain>
    </source>
</reference>
<dbReference type="EMBL" id="PUEC01000016">
    <property type="protein sequence ID" value="PWB02017.1"/>
    <property type="molecule type" value="Genomic_DNA"/>
</dbReference>
<dbReference type="Proteomes" id="UP000244905">
    <property type="component" value="Unassembled WGS sequence"/>
</dbReference>
<dbReference type="Pfam" id="PF14121">
    <property type="entry name" value="Porin_10"/>
    <property type="match status" value="1"/>
</dbReference>
<accession>A0A2V1IP35</accession>
<name>A0A2V1IP35_9BACT</name>
<organism evidence="1 2">
    <name type="scientific">Duncaniella muris</name>
    <dbReference type="NCBI Taxonomy" id="2094150"/>
    <lineage>
        <taxon>Bacteria</taxon>
        <taxon>Pseudomonadati</taxon>
        <taxon>Bacteroidota</taxon>
        <taxon>Bacteroidia</taxon>
        <taxon>Bacteroidales</taxon>
        <taxon>Muribaculaceae</taxon>
        <taxon>Duncaniella</taxon>
    </lineage>
</organism>
<dbReference type="InterPro" id="IPR025631">
    <property type="entry name" value="Porin_10"/>
</dbReference>
<dbReference type="GeneID" id="82526260"/>
<comment type="caution">
    <text evidence="1">The sequence shown here is derived from an EMBL/GenBank/DDBJ whole genome shotgun (WGS) entry which is preliminary data.</text>
</comment>
<proteinExistence type="predicted"/>
<evidence type="ECO:0008006" key="3">
    <source>
        <dbReference type="Google" id="ProtNLM"/>
    </source>
</evidence>
<evidence type="ECO:0000313" key="2">
    <source>
        <dbReference type="Proteomes" id="UP000244905"/>
    </source>
</evidence>
<evidence type="ECO:0000313" key="1">
    <source>
        <dbReference type="EMBL" id="PWB02017.1"/>
    </source>
</evidence>
<gene>
    <name evidence="1" type="ORF">C5O23_07870</name>
</gene>
<keyword evidence="2" id="KW-1185">Reference proteome</keyword>